<feature type="region of interest" description="Disordered" evidence="8">
    <location>
        <begin position="49"/>
        <end position="111"/>
    </location>
</feature>
<feature type="compositionally biased region" description="Polar residues" evidence="8">
    <location>
        <begin position="1138"/>
        <end position="1149"/>
    </location>
</feature>
<feature type="compositionally biased region" description="Low complexity" evidence="8">
    <location>
        <begin position="628"/>
        <end position="637"/>
    </location>
</feature>
<dbReference type="FunFam" id="3.40.50.2000:FF:000009">
    <property type="entry name" value="Sterol 3-beta-glucosyltransferase UGT80A2"/>
    <property type="match status" value="1"/>
</dbReference>
<evidence type="ECO:0000256" key="4">
    <source>
        <dbReference type="ARBA" id="ARBA00022679"/>
    </source>
</evidence>
<dbReference type="PANTHER" id="PTHR48050:SF26">
    <property type="entry name" value="STEROL 3-BETA-GLUCOSYLTRANSFERASE"/>
    <property type="match status" value="1"/>
</dbReference>
<feature type="region of interest" description="Disordered" evidence="8">
    <location>
        <begin position="426"/>
        <end position="460"/>
    </location>
</feature>
<evidence type="ECO:0000256" key="7">
    <source>
        <dbReference type="ARBA" id="ARBA00049453"/>
    </source>
</evidence>
<dbReference type="EMBL" id="MCGR01000001">
    <property type="protein sequence ID" value="ORY92933.1"/>
    <property type="molecule type" value="Genomic_DNA"/>
</dbReference>
<feature type="compositionally biased region" description="Low complexity" evidence="8">
    <location>
        <begin position="373"/>
        <end position="387"/>
    </location>
</feature>
<feature type="region of interest" description="Disordered" evidence="8">
    <location>
        <begin position="585"/>
        <end position="645"/>
    </location>
</feature>
<evidence type="ECO:0000256" key="1">
    <source>
        <dbReference type="ARBA" id="ARBA00006962"/>
    </source>
</evidence>
<proteinExistence type="inferred from homology"/>
<dbReference type="GO" id="GO:0016906">
    <property type="term" value="F:sterol 3-beta-glucosyltransferase activity"/>
    <property type="evidence" value="ECO:0007669"/>
    <property type="project" value="UniProtKB-EC"/>
</dbReference>
<sequence length="1187" mass="130126">MASLSPPARPRALTTSSEHTILMGAPANPSPTLVQGNIGQLGTMIDLLNASAHDPDNDLSDSEADSDVESDSDSLPTPSSPQHPHTYDPTTTTSSEPRPAPRRGDSLYTGQSPAEKQLALDLALDGIESVDDAIRRAQGGEEEEGFEDPKDEEGRKTDEEMLKTLVEEFGPWTDESEEFIMQIPGALYRGVLIKGLLALTNRRFFVYAFIPPPESTDKIIKAGPMTVHFPSRFTKKRRSWIELRSDSVTWYASSHKAIGYKPIGSCRLSQYKEMRPYDDTRPREFTIELVDGRERTFELDTEESAIQWRSELEAAVFMFRTTADKLRLSLPLQYITRTMISPFQALAVKVELEFDTITPCSAAKEKEKEKDSASFTSEDSKATSSSSSSSAQTIEFGYLKSHSAFSDALLTLVDAAKDLPPCGGSLPILEIDSDSSERKGEEEEMKKQFEKEKEGQGEGGKESLAARFCRIFGLGDQPGELFVATSVELVRTLPAWGSLAISSTFVCFWRRNLVGLDTLLRIPLVDIDDVVPAKAFGFRIWGLAIQIHGAPDCRLDFTSRKQRDEVIDRLKSAVLAVSVEGVAISDPTSSSTAPSLSTHHSYSSTISSTSSPASTVPTTPDRQLSINTTTTTTTTSTAPYSMSPLRPSFGVHPSQAFALGQNLEEHVNVPAGLPLPVLPKILGTASRRKVSGLRFVCLTIGSRGDVQPYIALGRELVKDGNRVTIASHPEYREWVEGFGLEYKEVGGDPAALMKLSVEHKMFSPGFFKESLGHFRHWLDTLFHESWLACQEADILIESPSTMAGIHVAEALGIPYFRAFTMPWTTTSTYPQAFAAGVDLGPTYNSLSYTLYDSIIWKATAGQVNRWRKNELGLKPTSEKKMSQAKVPFVYNFSSSVVPKPNDWRDHIFISGYWFLDDIKPWEPPTGLMDFIAKARADGKPIIYIGFGSIVVPDAAAMTRAVANAVVGADVRAILSKGWSERGVRARLRRSSCPRRFTRSCRFPMISNLFPLIDAACHHGGAGSTGASLRAGLPTLIHPFFGDQYFWASRVQKLGCGLQIHSLAEKELTAAFKRGTSDRVMKEKAEAIGKKIRAENGPRAALDFIYDHVHLAQLRSSTRAARAAGTPLPKPAIHPKSTFLPTSLTRSSSGSRERPQRSSTLPVGGAPPHPAGQERTATGLSAFCPGSR</sequence>
<dbReference type="InterPro" id="IPR010610">
    <property type="entry name" value="EryCIII-like_C"/>
</dbReference>
<dbReference type="PROSITE" id="PS50003">
    <property type="entry name" value="PH_DOMAIN"/>
    <property type="match status" value="1"/>
</dbReference>
<evidence type="ECO:0000256" key="2">
    <source>
        <dbReference type="ARBA" id="ARBA00012650"/>
    </source>
</evidence>
<dbReference type="Gene3D" id="3.40.50.2000">
    <property type="entry name" value="Glycogen Phosphorylase B"/>
    <property type="match status" value="2"/>
</dbReference>
<dbReference type="Gene3D" id="2.30.29.30">
    <property type="entry name" value="Pleckstrin-homology domain (PH domain)/Phosphotyrosine-binding domain (PTB)"/>
    <property type="match status" value="2"/>
</dbReference>
<dbReference type="FunFam" id="3.40.50.2000:FF:000029">
    <property type="entry name" value="Sterol 3-beta-glucosyltransferase"/>
    <property type="match status" value="1"/>
</dbReference>
<gene>
    <name evidence="10" type="ORF">BCR35DRAFT_298549</name>
</gene>
<evidence type="ECO:0000256" key="3">
    <source>
        <dbReference type="ARBA" id="ARBA00022676"/>
    </source>
</evidence>
<dbReference type="AlphaFoldDB" id="A0A1Y2G4S3"/>
<dbReference type="InParanoid" id="A0A1Y2G4S3"/>
<evidence type="ECO:0000313" key="11">
    <source>
        <dbReference type="Proteomes" id="UP000193467"/>
    </source>
</evidence>
<evidence type="ECO:0000313" key="10">
    <source>
        <dbReference type="EMBL" id="ORY92933.1"/>
    </source>
</evidence>
<evidence type="ECO:0000256" key="5">
    <source>
        <dbReference type="ARBA" id="ARBA00029843"/>
    </source>
</evidence>
<organism evidence="10 11">
    <name type="scientific">Leucosporidium creatinivorum</name>
    <dbReference type="NCBI Taxonomy" id="106004"/>
    <lineage>
        <taxon>Eukaryota</taxon>
        <taxon>Fungi</taxon>
        <taxon>Dikarya</taxon>
        <taxon>Basidiomycota</taxon>
        <taxon>Pucciniomycotina</taxon>
        <taxon>Microbotryomycetes</taxon>
        <taxon>Leucosporidiales</taxon>
        <taxon>Leucosporidium</taxon>
    </lineage>
</organism>
<dbReference type="Proteomes" id="UP000193467">
    <property type="component" value="Unassembled WGS sequence"/>
</dbReference>
<comment type="catalytic activity">
    <reaction evidence="7">
        <text>a sterol + UDP-alpha-D-glucose = a sterol 3-beta-D-glucoside + UDP + H(+)</text>
        <dbReference type="Rhea" id="RHEA:22724"/>
        <dbReference type="ChEBI" id="CHEBI:15378"/>
        <dbReference type="ChEBI" id="CHEBI:15889"/>
        <dbReference type="ChEBI" id="CHEBI:37424"/>
        <dbReference type="ChEBI" id="CHEBI:58223"/>
        <dbReference type="ChEBI" id="CHEBI:58885"/>
        <dbReference type="EC" id="2.4.1.173"/>
    </reaction>
    <physiologicalReaction direction="left-to-right" evidence="7">
        <dbReference type="Rhea" id="RHEA:22725"/>
    </physiologicalReaction>
</comment>
<dbReference type="SMART" id="SM00233">
    <property type="entry name" value="PH"/>
    <property type="match status" value="1"/>
</dbReference>
<feature type="domain" description="PH" evidence="9">
    <location>
        <begin position="218"/>
        <end position="317"/>
    </location>
</feature>
<dbReference type="STRING" id="106004.A0A1Y2G4S3"/>
<accession>A0A1Y2G4S3</accession>
<keyword evidence="4" id="KW-0808">Transferase</keyword>
<dbReference type="Pfam" id="PF03033">
    <property type="entry name" value="Glyco_transf_28"/>
    <property type="match status" value="1"/>
</dbReference>
<comment type="caution">
    <text evidence="10">The sequence shown here is derived from an EMBL/GenBank/DDBJ whole genome shotgun (WGS) entry which is preliminary data.</text>
</comment>
<protein>
    <recommendedName>
        <fullName evidence="2">sterol 3beta-glucosyltransferase</fullName>
        <ecNumber evidence="2">2.4.1.173</ecNumber>
    </recommendedName>
    <alternativeName>
        <fullName evidence="5">Autophagy-related protein 26</fullName>
    </alternativeName>
</protein>
<dbReference type="InterPro" id="IPR001849">
    <property type="entry name" value="PH_domain"/>
</dbReference>
<dbReference type="InterPro" id="IPR050426">
    <property type="entry name" value="Glycosyltransferase_28"/>
</dbReference>
<dbReference type="InterPro" id="IPR002213">
    <property type="entry name" value="UDP_glucos_trans"/>
</dbReference>
<keyword evidence="3" id="KW-0328">Glycosyltransferase</keyword>
<dbReference type="EC" id="2.4.1.173" evidence="2"/>
<feature type="region of interest" description="Disordered" evidence="8">
    <location>
        <begin position="363"/>
        <end position="387"/>
    </location>
</feature>
<dbReference type="OrthoDB" id="10261837at2759"/>
<dbReference type="Pfam" id="PF06722">
    <property type="entry name" value="EryCIII-like_C"/>
    <property type="match status" value="1"/>
</dbReference>
<reference evidence="10 11" key="1">
    <citation type="submission" date="2016-07" db="EMBL/GenBank/DDBJ databases">
        <title>Pervasive Adenine N6-methylation of Active Genes in Fungi.</title>
        <authorList>
            <consortium name="DOE Joint Genome Institute"/>
            <person name="Mondo S.J."/>
            <person name="Dannebaum R.O."/>
            <person name="Kuo R.C."/>
            <person name="Labutti K."/>
            <person name="Haridas S."/>
            <person name="Kuo A."/>
            <person name="Salamov A."/>
            <person name="Ahrendt S.R."/>
            <person name="Lipzen A."/>
            <person name="Sullivan W."/>
            <person name="Andreopoulos W.B."/>
            <person name="Clum A."/>
            <person name="Lindquist E."/>
            <person name="Daum C."/>
            <person name="Ramamoorthy G.K."/>
            <person name="Gryganskyi A."/>
            <person name="Culley D."/>
            <person name="Magnuson J.K."/>
            <person name="James T.Y."/>
            <person name="O'Malley M.A."/>
            <person name="Stajich J.E."/>
            <person name="Spatafora J.W."/>
            <person name="Visel A."/>
            <person name="Grigoriev I.V."/>
        </authorList>
    </citation>
    <scope>NUCLEOTIDE SEQUENCE [LARGE SCALE GENOMIC DNA]</scope>
    <source>
        <strain evidence="10 11">62-1032</strain>
    </source>
</reference>
<comment type="similarity">
    <text evidence="1">Belongs to the glycosyltransferase 28 family.</text>
</comment>
<dbReference type="PANTHER" id="PTHR48050">
    <property type="entry name" value="STEROL 3-BETA-GLUCOSYLTRANSFERASE"/>
    <property type="match status" value="1"/>
</dbReference>
<keyword evidence="11" id="KW-1185">Reference proteome</keyword>
<dbReference type="CDD" id="cd03784">
    <property type="entry name" value="GT1_Gtf-like"/>
    <property type="match status" value="1"/>
</dbReference>
<evidence type="ECO:0000256" key="6">
    <source>
        <dbReference type="ARBA" id="ARBA00047886"/>
    </source>
</evidence>
<feature type="compositionally biased region" description="Basic and acidic residues" evidence="8">
    <location>
        <begin position="435"/>
        <end position="460"/>
    </location>
</feature>
<feature type="compositionally biased region" description="Basic and acidic residues" evidence="8">
    <location>
        <begin position="363"/>
        <end position="372"/>
    </location>
</feature>
<dbReference type="InterPro" id="IPR011993">
    <property type="entry name" value="PH-like_dom_sf"/>
</dbReference>
<comment type="catalytic activity">
    <reaction evidence="6">
        <text>ergosterol + UDP-alpha-D-glucose = ergosteryl 3-beta-D-glucoside + UDP + H(+)</text>
        <dbReference type="Rhea" id="RHEA:61836"/>
        <dbReference type="ChEBI" id="CHEBI:15378"/>
        <dbReference type="ChEBI" id="CHEBI:16933"/>
        <dbReference type="ChEBI" id="CHEBI:52973"/>
        <dbReference type="ChEBI" id="CHEBI:58223"/>
        <dbReference type="ChEBI" id="CHEBI:58885"/>
    </reaction>
    <physiologicalReaction direction="left-to-right" evidence="6">
        <dbReference type="Rhea" id="RHEA:61837"/>
    </physiologicalReaction>
</comment>
<feature type="region of interest" description="Disordered" evidence="8">
    <location>
        <begin position="1"/>
        <end position="35"/>
    </location>
</feature>
<dbReference type="SUPFAM" id="SSF50729">
    <property type="entry name" value="PH domain-like"/>
    <property type="match status" value="1"/>
</dbReference>
<dbReference type="GO" id="GO:0005975">
    <property type="term" value="P:carbohydrate metabolic process"/>
    <property type="evidence" value="ECO:0007669"/>
    <property type="project" value="InterPro"/>
</dbReference>
<dbReference type="SUPFAM" id="SSF53756">
    <property type="entry name" value="UDP-Glycosyltransferase/glycogen phosphorylase"/>
    <property type="match status" value="1"/>
</dbReference>
<dbReference type="InterPro" id="IPR004276">
    <property type="entry name" value="GlycoTrans_28_N"/>
</dbReference>
<dbReference type="GO" id="GO:0016125">
    <property type="term" value="P:sterol metabolic process"/>
    <property type="evidence" value="ECO:0007669"/>
    <property type="project" value="TreeGrafter"/>
</dbReference>
<evidence type="ECO:0000259" key="9">
    <source>
        <dbReference type="PROSITE" id="PS50003"/>
    </source>
</evidence>
<feature type="compositionally biased region" description="Acidic residues" evidence="8">
    <location>
        <begin position="57"/>
        <end position="72"/>
    </location>
</feature>
<feature type="compositionally biased region" description="Low complexity" evidence="8">
    <location>
        <begin position="585"/>
        <end position="620"/>
    </location>
</feature>
<name>A0A1Y2G4S3_9BASI</name>
<evidence type="ECO:0000256" key="8">
    <source>
        <dbReference type="SAM" id="MobiDB-lite"/>
    </source>
</evidence>
<feature type="region of interest" description="Disordered" evidence="8">
    <location>
        <begin position="1121"/>
        <end position="1187"/>
    </location>
</feature>